<dbReference type="GO" id="GO:0016020">
    <property type="term" value="C:membrane"/>
    <property type="evidence" value="ECO:0007669"/>
    <property type="project" value="InterPro"/>
</dbReference>
<dbReference type="SUPFAM" id="SSF81343">
    <property type="entry name" value="Fumarate reductase respiratory complex transmembrane subunits"/>
    <property type="match status" value="1"/>
</dbReference>
<dbReference type="OrthoDB" id="8114024at2"/>
<dbReference type="RefSeq" id="WP_115549850.1">
    <property type="nucleotide sequence ID" value="NZ_QRGP01000002.1"/>
</dbReference>
<feature type="transmembrane region" description="Helical" evidence="1">
    <location>
        <begin position="130"/>
        <end position="150"/>
    </location>
</feature>
<feature type="transmembrane region" description="Helical" evidence="1">
    <location>
        <begin position="12"/>
        <end position="29"/>
    </location>
</feature>
<feature type="transmembrane region" description="Helical" evidence="1">
    <location>
        <begin position="49"/>
        <end position="70"/>
    </location>
</feature>
<dbReference type="Proteomes" id="UP000263833">
    <property type="component" value="Unassembled WGS sequence"/>
</dbReference>
<protein>
    <submittedName>
        <fullName evidence="2">Uncharacterized protein</fullName>
    </submittedName>
</protein>
<evidence type="ECO:0000256" key="1">
    <source>
        <dbReference type="SAM" id="Phobius"/>
    </source>
</evidence>
<keyword evidence="3" id="KW-1185">Reference proteome</keyword>
<feature type="transmembrane region" description="Helical" evidence="1">
    <location>
        <begin position="162"/>
        <end position="183"/>
    </location>
</feature>
<feature type="transmembrane region" description="Helical" evidence="1">
    <location>
        <begin position="91"/>
        <end position="110"/>
    </location>
</feature>
<organism evidence="2 3">
    <name type="scientific">Sphingorhabdus pulchriflava</name>
    <dbReference type="NCBI Taxonomy" id="2292257"/>
    <lineage>
        <taxon>Bacteria</taxon>
        <taxon>Pseudomonadati</taxon>
        <taxon>Pseudomonadota</taxon>
        <taxon>Alphaproteobacteria</taxon>
        <taxon>Sphingomonadales</taxon>
        <taxon>Sphingomonadaceae</taxon>
        <taxon>Sphingorhabdus</taxon>
    </lineage>
</organism>
<reference evidence="3" key="1">
    <citation type="submission" date="2018-08" db="EMBL/GenBank/DDBJ databases">
        <authorList>
            <person name="Kim S.-J."/>
            <person name="Jung G.-Y."/>
        </authorList>
    </citation>
    <scope>NUCLEOTIDE SEQUENCE [LARGE SCALE GENOMIC DNA]</scope>
    <source>
        <strain evidence="3">GY_G</strain>
    </source>
</reference>
<comment type="caution">
    <text evidence="2">The sequence shown here is derived from an EMBL/GenBank/DDBJ whole genome shotgun (WGS) entry which is preliminary data.</text>
</comment>
<accession>A0A371B586</accession>
<keyword evidence="1" id="KW-0812">Transmembrane</keyword>
<evidence type="ECO:0000313" key="2">
    <source>
        <dbReference type="EMBL" id="RDV02748.1"/>
    </source>
</evidence>
<sequence length="205" mass="22771">MTRKLHRITGGVIALFLFTHLAVHLFAIAGPEAHNAALKSVQWIYRNPVIEPLLIAALLFQIGLGIRLALRRWREPGKSGWAKLQLASGFYLAYFIIVHSGAALFTRYGAGLDTNFLWVSGPLLHAKMQGYFYPYYALAVLSVGAHLGAILHFNGKEKAARIAAWSAVPVVLAYWMSFGGWLYPVKIHADYREYYDGLLAIIGLA</sequence>
<proteinExistence type="predicted"/>
<dbReference type="Gene3D" id="1.20.1300.10">
    <property type="entry name" value="Fumarate reductase/succinate dehydrogenase, transmembrane subunit"/>
    <property type="match status" value="1"/>
</dbReference>
<evidence type="ECO:0000313" key="3">
    <source>
        <dbReference type="Proteomes" id="UP000263833"/>
    </source>
</evidence>
<keyword evidence="1" id="KW-0472">Membrane</keyword>
<dbReference type="InterPro" id="IPR034804">
    <property type="entry name" value="SQR/QFR_C/D"/>
</dbReference>
<dbReference type="AlphaFoldDB" id="A0A371B586"/>
<dbReference type="EMBL" id="QRGP01000002">
    <property type="protein sequence ID" value="RDV02748.1"/>
    <property type="molecule type" value="Genomic_DNA"/>
</dbReference>
<keyword evidence="1" id="KW-1133">Transmembrane helix</keyword>
<name>A0A371B586_9SPHN</name>
<gene>
    <name evidence="2" type="ORF">DXH95_12445</name>
</gene>